<accession>A0ABU0YK85</accession>
<protein>
    <submittedName>
        <fullName evidence="2">MarR family transcriptional regulator</fullName>
    </submittedName>
</protein>
<organism evidence="2 3">
    <name type="scientific">Dongia sedimenti</name>
    <dbReference type="NCBI Taxonomy" id="3064282"/>
    <lineage>
        <taxon>Bacteria</taxon>
        <taxon>Pseudomonadati</taxon>
        <taxon>Pseudomonadota</taxon>
        <taxon>Alphaproteobacteria</taxon>
        <taxon>Rhodospirillales</taxon>
        <taxon>Dongiaceae</taxon>
        <taxon>Dongia</taxon>
    </lineage>
</organism>
<dbReference type="InterPro" id="IPR000835">
    <property type="entry name" value="HTH_MarR-typ"/>
</dbReference>
<gene>
    <name evidence="2" type="ORF">Q8A70_10685</name>
</gene>
<dbReference type="SUPFAM" id="SSF46785">
    <property type="entry name" value="Winged helix' DNA-binding domain"/>
    <property type="match status" value="1"/>
</dbReference>
<dbReference type="SMART" id="SM00347">
    <property type="entry name" value="HTH_MARR"/>
    <property type="match status" value="1"/>
</dbReference>
<dbReference type="Proteomes" id="UP001230156">
    <property type="component" value="Unassembled WGS sequence"/>
</dbReference>
<sequence>MSNRKIISKDIARSVAQACLCLHVQRAARALARHFDDVFRPLDLTSGQYSLLMSLNRTDSTGGAPTMGDTADFLAMDRTTLTAALKPLERRGLVRIAADENDRRIKRLALTPAGNAVLAKAYALWQEFHGAIEAEMKSPSADAMRSGLIRMVEKLERGNG</sequence>
<dbReference type="PANTHER" id="PTHR33164">
    <property type="entry name" value="TRANSCRIPTIONAL REGULATOR, MARR FAMILY"/>
    <property type="match status" value="1"/>
</dbReference>
<dbReference type="InterPro" id="IPR039422">
    <property type="entry name" value="MarR/SlyA-like"/>
</dbReference>
<dbReference type="RefSeq" id="WP_379955580.1">
    <property type="nucleotide sequence ID" value="NZ_JAUYVI010000003.1"/>
</dbReference>
<dbReference type="EMBL" id="JAUYVI010000003">
    <property type="protein sequence ID" value="MDQ7248135.1"/>
    <property type="molecule type" value="Genomic_DNA"/>
</dbReference>
<evidence type="ECO:0000313" key="2">
    <source>
        <dbReference type="EMBL" id="MDQ7248135.1"/>
    </source>
</evidence>
<dbReference type="InterPro" id="IPR036388">
    <property type="entry name" value="WH-like_DNA-bd_sf"/>
</dbReference>
<evidence type="ECO:0000259" key="1">
    <source>
        <dbReference type="PROSITE" id="PS50995"/>
    </source>
</evidence>
<dbReference type="PROSITE" id="PS50995">
    <property type="entry name" value="HTH_MARR_2"/>
    <property type="match status" value="1"/>
</dbReference>
<name>A0ABU0YK85_9PROT</name>
<keyword evidence="3" id="KW-1185">Reference proteome</keyword>
<dbReference type="Pfam" id="PF12802">
    <property type="entry name" value="MarR_2"/>
    <property type="match status" value="1"/>
</dbReference>
<reference evidence="3" key="1">
    <citation type="submission" date="2023-08" db="EMBL/GenBank/DDBJ databases">
        <title>Rhodospirillaceae gen. nov., a novel taxon isolated from the Yangtze River Yuezi River estuary sludge.</title>
        <authorList>
            <person name="Ruan L."/>
        </authorList>
    </citation>
    <scope>NUCLEOTIDE SEQUENCE [LARGE SCALE GENOMIC DNA]</scope>
    <source>
        <strain evidence="3">R-7</strain>
    </source>
</reference>
<dbReference type="PANTHER" id="PTHR33164:SF105">
    <property type="entry name" value="TRANSCRIPTIONAL REPRESSOR PROTEIN-RELATED"/>
    <property type="match status" value="1"/>
</dbReference>
<dbReference type="Gene3D" id="1.10.10.10">
    <property type="entry name" value="Winged helix-like DNA-binding domain superfamily/Winged helix DNA-binding domain"/>
    <property type="match status" value="1"/>
</dbReference>
<dbReference type="InterPro" id="IPR036390">
    <property type="entry name" value="WH_DNA-bd_sf"/>
</dbReference>
<proteinExistence type="predicted"/>
<feature type="domain" description="HTH marR-type" evidence="1">
    <location>
        <begin position="17"/>
        <end position="157"/>
    </location>
</feature>
<evidence type="ECO:0000313" key="3">
    <source>
        <dbReference type="Proteomes" id="UP001230156"/>
    </source>
</evidence>
<comment type="caution">
    <text evidence="2">The sequence shown here is derived from an EMBL/GenBank/DDBJ whole genome shotgun (WGS) entry which is preliminary data.</text>
</comment>